<keyword evidence="3" id="KW-0285">Flavoprotein</keyword>
<evidence type="ECO:0000256" key="6">
    <source>
        <dbReference type="ARBA" id="ARBA00023002"/>
    </source>
</evidence>
<keyword evidence="7 8" id="KW-0503">Monooxygenase</keyword>
<dbReference type="InterPro" id="IPR000960">
    <property type="entry name" value="Flavin_mOase"/>
</dbReference>
<protein>
    <submittedName>
        <fullName evidence="8">Flavin-dependent monooxygenase</fullName>
    </submittedName>
</protein>
<evidence type="ECO:0000256" key="4">
    <source>
        <dbReference type="ARBA" id="ARBA00022827"/>
    </source>
</evidence>
<keyword evidence="5" id="KW-0521">NADP</keyword>
<evidence type="ECO:0000256" key="2">
    <source>
        <dbReference type="ARBA" id="ARBA00009183"/>
    </source>
</evidence>
<evidence type="ECO:0000313" key="9">
    <source>
        <dbReference type="Proteomes" id="UP001296104"/>
    </source>
</evidence>
<sequence length="477" mass="53638">MGSLPTQRRLRAESVCIIGAGPSGLAAAKYLLAEHAFSRIAVFEQRSHPGGLWNYSPRPATTPLPVPQTDPHPTPAAFVSPVYDSLETNLPKDLMRFSDLDWPSHNQLFPKHSQVLEYLQRYADDVHHLISFNTQVLHVRQQQESGWLVETQHVSPQGELDTVRHVFDAVIVASGHYAVPYVPAVEGIEAWNRAYPGAITHSTFYRNPESYAGKKVVVVGNSASGIDIGTQIAAVCRKPLLQSQKSESYLSRALAPGKSERPEITEYIVSDRSVRFKDGTIEAEIDAVLYCTGYFFAYPFLQSLDPPLVTTGHRVEKTYQHIFYQSNPTLAILGLTQKVIPFPVAEAQSAVVARVYAGRLSLPSEAEMLSWEREVVAEMGDGKGFHVLQFPKDAEYINLLHDWAGSADERVLQDGLEVGKTPPYWSEREHWMRERFAAIKKAFQEFGEERHHKRTLDDVGYSFDKWHAERAQEQSEL</sequence>
<dbReference type="SUPFAM" id="SSF51905">
    <property type="entry name" value="FAD/NAD(P)-binding domain"/>
    <property type="match status" value="2"/>
</dbReference>
<comment type="caution">
    <text evidence="8">The sequence shown here is derived from an EMBL/GenBank/DDBJ whole genome shotgun (WGS) entry which is preliminary data.</text>
</comment>
<dbReference type="GO" id="GO:0050660">
    <property type="term" value="F:flavin adenine dinucleotide binding"/>
    <property type="evidence" value="ECO:0007669"/>
    <property type="project" value="InterPro"/>
</dbReference>
<comment type="cofactor">
    <cofactor evidence="1">
        <name>FAD</name>
        <dbReference type="ChEBI" id="CHEBI:57692"/>
    </cofactor>
</comment>
<keyword evidence="6" id="KW-0560">Oxidoreductase</keyword>
<proteinExistence type="inferred from homology"/>
<dbReference type="InterPro" id="IPR036188">
    <property type="entry name" value="FAD/NAD-bd_sf"/>
</dbReference>
<dbReference type="GO" id="GO:0004499">
    <property type="term" value="F:N,N-dimethylaniline monooxygenase activity"/>
    <property type="evidence" value="ECO:0007669"/>
    <property type="project" value="InterPro"/>
</dbReference>
<dbReference type="InterPro" id="IPR020946">
    <property type="entry name" value="Flavin_mOase-like"/>
</dbReference>
<evidence type="ECO:0000313" key="8">
    <source>
        <dbReference type="EMBL" id="CAK4012685.1"/>
    </source>
</evidence>
<name>A0AAI8YYT1_9PEZI</name>
<evidence type="ECO:0000256" key="3">
    <source>
        <dbReference type="ARBA" id="ARBA00022630"/>
    </source>
</evidence>
<evidence type="ECO:0000256" key="7">
    <source>
        <dbReference type="ARBA" id="ARBA00023033"/>
    </source>
</evidence>
<dbReference type="FunFam" id="3.50.50.60:FF:000138">
    <property type="entry name" value="Flavin-containing monooxygenase"/>
    <property type="match status" value="1"/>
</dbReference>
<organism evidence="8 9">
    <name type="scientific">Lecanosticta acicola</name>
    <dbReference type="NCBI Taxonomy" id="111012"/>
    <lineage>
        <taxon>Eukaryota</taxon>
        <taxon>Fungi</taxon>
        <taxon>Dikarya</taxon>
        <taxon>Ascomycota</taxon>
        <taxon>Pezizomycotina</taxon>
        <taxon>Dothideomycetes</taxon>
        <taxon>Dothideomycetidae</taxon>
        <taxon>Mycosphaerellales</taxon>
        <taxon>Mycosphaerellaceae</taxon>
        <taxon>Lecanosticta</taxon>
    </lineage>
</organism>
<dbReference type="PRINTS" id="PR00370">
    <property type="entry name" value="FMOXYGENASE"/>
</dbReference>
<keyword evidence="4" id="KW-0274">FAD</keyword>
<dbReference type="Gene3D" id="3.50.50.60">
    <property type="entry name" value="FAD/NAD(P)-binding domain"/>
    <property type="match status" value="2"/>
</dbReference>
<dbReference type="EMBL" id="CAVMBE010000025">
    <property type="protein sequence ID" value="CAK4012685.1"/>
    <property type="molecule type" value="Genomic_DNA"/>
</dbReference>
<dbReference type="Proteomes" id="UP001296104">
    <property type="component" value="Unassembled WGS sequence"/>
</dbReference>
<accession>A0AAI8YYT1</accession>
<reference evidence="8" key="1">
    <citation type="submission" date="2023-11" db="EMBL/GenBank/DDBJ databases">
        <authorList>
            <person name="Alioto T."/>
            <person name="Alioto T."/>
            <person name="Gomez Garrido J."/>
        </authorList>
    </citation>
    <scope>NUCLEOTIDE SEQUENCE</scope>
</reference>
<comment type="similarity">
    <text evidence="2">Belongs to the FMO family.</text>
</comment>
<keyword evidence="9" id="KW-1185">Reference proteome</keyword>
<dbReference type="AlphaFoldDB" id="A0AAI8YYT1"/>
<dbReference type="GO" id="GO:0050661">
    <property type="term" value="F:NADP binding"/>
    <property type="evidence" value="ECO:0007669"/>
    <property type="project" value="InterPro"/>
</dbReference>
<dbReference type="InterPro" id="IPR050346">
    <property type="entry name" value="FMO-like"/>
</dbReference>
<evidence type="ECO:0000256" key="5">
    <source>
        <dbReference type="ARBA" id="ARBA00022857"/>
    </source>
</evidence>
<gene>
    <name evidence="8" type="ORF">LECACI_7A004484</name>
</gene>
<dbReference type="Pfam" id="PF00743">
    <property type="entry name" value="FMO-like"/>
    <property type="match status" value="2"/>
</dbReference>
<evidence type="ECO:0000256" key="1">
    <source>
        <dbReference type="ARBA" id="ARBA00001974"/>
    </source>
</evidence>
<dbReference type="PANTHER" id="PTHR23023">
    <property type="entry name" value="DIMETHYLANILINE MONOOXYGENASE"/>
    <property type="match status" value="1"/>
</dbReference>